<dbReference type="eggNOG" id="COG3497">
    <property type="taxonomic scope" value="Bacteria"/>
</dbReference>
<dbReference type="RefSeq" id="WP_045441662.1">
    <property type="nucleotide sequence ID" value="NZ_BBIO01000001.1"/>
</dbReference>
<evidence type="ECO:0000259" key="4">
    <source>
        <dbReference type="Pfam" id="PF22671"/>
    </source>
</evidence>
<feature type="domain" description="Tail sheath protein Gp18-like" evidence="4">
    <location>
        <begin position="28"/>
        <end position="87"/>
    </location>
</feature>
<organism evidence="5 6">
    <name type="scientific">Tepidicaulis marinus</name>
    <dbReference type="NCBI Taxonomy" id="1333998"/>
    <lineage>
        <taxon>Bacteria</taxon>
        <taxon>Pseudomonadati</taxon>
        <taxon>Pseudomonadota</taxon>
        <taxon>Alphaproteobacteria</taxon>
        <taxon>Hyphomicrobiales</taxon>
        <taxon>Parvibaculaceae</taxon>
        <taxon>Tepidicaulis</taxon>
    </lineage>
</organism>
<dbReference type="PANTHER" id="PTHR35861:SF1">
    <property type="entry name" value="PHAGE TAIL SHEATH PROTEIN"/>
    <property type="match status" value="1"/>
</dbReference>
<dbReference type="STRING" id="1333998.M2A_0094"/>
<evidence type="ECO:0000259" key="3">
    <source>
        <dbReference type="Pfam" id="PF17482"/>
    </source>
</evidence>
<dbReference type="Pfam" id="PF04984">
    <property type="entry name" value="Phage_sheath_1"/>
    <property type="match status" value="1"/>
</dbReference>
<evidence type="ECO:0000259" key="2">
    <source>
        <dbReference type="Pfam" id="PF04984"/>
    </source>
</evidence>
<proteinExistence type="inferred from homology"/>
<comment type="similarity">
    <text evidence="1">Belongs to the myoviridae tail sheath protein family.</text>
</comment>
<dbReference type="InterPro" id="IPR035089">
    <property type="entry name" value="Phage_sheath_subtilisin"/>
</dbReference>
<protein>
    <submittedName>
        <fullName evidence="5">Tail sheath protein</fullName>
    </submittedName>
</protein>
<dbReference type="Proteomes" id="UP000028702">
    <property type="component" value="Unassembled WGS sequence"/>
</dbReference>
<reference evidence="5 6" key="1">
    <citation type="submission" date="2014-07" db="EMBL/GenBank/DDBJ databases">
        <title>Tepidicaulis marinum gen. nov., sp. nov., a novel marine bacterium denitrifying nitrate to nitrous oxide strictly under microaerobic conditions.</title>
        <authorList>
            <person name="Takeuchi M."/>
            <person name="Yamagishi T."/>
            <person name="Kamagata Y."/>
            <person name="Oshima K."/>
            <person name="Hattori M."/>
            <person name="Katayama T."/>
            <person name="Hanada S."/>
            <person name="Tamaki H."/>
            <person name="Marumo K."/>
            <person name="Maeda H."/>
            <person name="Nedachi M."/>
            <person name="Iwasaki W."/>
            <person name="Suwa Y."/>
            <person name="Sakata S."/>
        </authorList>
    </citation>
    <scope>NUCLEOTIDE SEQUENCE [LARGE SCALE GENOMIC DNA]</scope>
    <source>
        <strain evidence="5 6">MA2</strain>
    </source>
</reference>
<accession>A0A081B6C7</accession>
<dbReference type="Pfam" id="PF17482">
    <property type="entry name" value="Phage_sheath_1C"/>
    <property type="match status" value="1"/>
</dbReference>
<sequence length="395" mass="42544">MPEQFLHGVEVIEIDEGIRPIQTVKSSVIGLIGTAPDAVGATFPLNTPVLLANQPRKAADLGDAGTLKDAVDAIYDQTGATIVIIRVEEGVDTTATMSNIVGDSALGTGVHAFLSAENEVKVLPRILCAPGFTGDRPAAAANPVVAELVGIAEKLRAVIVADGPNTTTTEAITWREDWGSARVYVTDPAVKVWDTALSQAVVQPVSARVAGAIAKRDNERGFWWSPSNQVLNGIVGTARPIGFNMSDPNSEANLLNENEVATVVLKDGYRLWGNRTCSDDPLWAFLSVRRTADMVYESVERAFLWAMDRPLSAQLVLDIQDSVQAYLGSLQARGAILGGTVWLDPELNTPDQLMAGKLYLDFDIEPPAPLERLTFRAHRNAGYYEELVNQVLEAA</sequence>
<evidence type="ECO:0000313" key="5">
    <source>
        <dbReference type="EMBL" id="GAK43595.1"/>
    </source>
</evidence>
<dbReference type="InterPro" id="IPR054564">
    <property type="entry name" value="Gp18_domIII_N"/>
</dbReference>
<evidence type="ECO:0000256" key="1">
    <source>
        <dbReference type="ARBA" id="ARBA00008005"/>
    </source>
</evidence>
<dbReference type="InterPro" id="IPR052042">
    <property type="entry name" value="Tail_sheath_structural"/>
</dbReference>
<dbReference type="InterPro" id="IPR020287">
    <property type="entry name" value="Tail_sheath_C"/>
</dbReference>
<name>A0A081B6C7_9HYPH</name>
<dbReference type="EMBL" id="BBIO01000001">
    <property type="protein sequence ID" value="GAK43595.1"/>
    <property type="molecule type" value="Genomic_DNA"/>
</dbReference>
<gene>
    <name evidence="5" type="ORF">M2A_0094</name>
</gene>
<feature type="domain" description="Tail sheath protein subtilisin-like" evidence="2">
    <location>
        <begin position="122"/>
        <end position="277"/>
    </location>
</feature>
<dbReference type="Pfam" id="PF22671">
    <property type="entry name" value="Gp18_domIII_N"/>
    <property type="match status" value="1"/>
</dbReference>
<comment type="caution">
    <text evidence="5">The sequence shown here is derived from an EMBL/GenBank/DDBJ whole genome shotgun (WGS) entry which is preliminary data.</text>
</comment>
<keyword evidence="6" id="KW-1185">Reference proteome</keyword>
<dbReference type="PANTHER" id="PTHR35861">
    <property type="match status" value="1"/>
</dbReference>
<dbReference type="Gene3D" id="3.40.50.11780">
    <property type="match status" value="1"/>
</dbReference>
<feature type="domain" description="Tail sheath protein C-terminal" evidence="3">
    <location>
        <begin position="278"/>
        <end position="377"/>
    </location>
</feature>
<evidence type="ECO:0000313" key="6">
    <source>
        <dbReference type="Proteomes" id="UP000028702"/>
    </source>
</evidence>
<dbReference type="AlphaFoldDB" id="A0A081B6C7"/>